<dbReference type="InterPro" id="IPR003029">
    <property type="entry name" value="S1_domain"/>
</dbReference>
<dbReference type="InterPro" id="IPR044146">
    <property type="entry name" value="S1_Tex"/>
</dbReference>
<name>G6FRY0_9CYAN</name>
<keyword evidence="3" id="KW-1185">Reference proteome</keyword>
<dbReference type="PROSITE" id="PS50126">
    <property type="entry name" value="S1"/>
    <property type="match status" value="1"/>
</dbReference>
<organism evidence="2 3">
    <name type="scientific">Fischerella thermalis JSC-11</name>
    <dbReference type="NCBI Taxonomy" id="741277"/>
    <lineage>
        <taxon>Bacteria</taxon>
        <taxon>Bacillati</taxon>
        <taxon>Cyanobacteriota</taxon>
        <taxon>Cyanophyceae</taxon>
        <taxon>Nostocales</taxon>
        <taxon>Hapalosiphonaceae</taxon>
        <taxon>Fischerella</taxon>
    </lineage>
</organism>
<dbReference type="PANTHER" id="PTHR10724">
    <property type="entry name" value="30S RIBOSOMAL PROTEIN S1"/>
    <property type="match status" value="1"/>
</dbReference>
<protein>
    <submittedName>
        <fullName evidence="2">Tex-like protein</fullName>
    </submittedName>
</protein>
<dbReference type="FunFam" id="1.10.10.650:FF:000001">
    <property type="entry name" value="S1 RNA-binding domain 1"/>
    <property type="match status" value="1"/>
</dbReference>
<feature type="domain" description="S1 motif" evidence="1">
    <location>
        <begin position="646"/>
        <end position="715"/>
    </location>
</feature>
<accession>G6FRY0</accession>
<dbReference type="InterPro" id="IPR032639">
    <property type="entry name" value="Tex_YqgF"/>
</dbReference>
<dbReference type="SUPFAM" id="SSF50249">
    <property type="entry name" value="Nucleic acid-binding proteins"/>
    <property type="match status" value="1"/>
</dbReference>
<dbReference type="GO" id="GO:0006412">
    <property type="term" value="P:translation"/>
    <property type="evidence" value="ECO:0007669"/>
    <property type="project" value="TreeGrafter"/>
</dbReference>
<dbReference type="SUPFAM" id="SSF158832">
    <property type="entry name" value="Tex N-terminal region-like"/>
    <property type="match status" value="1"/>
</dbReference>
<dbReference type="Gene3D" id="1.10.150.310">
    <property type="entry name" value="Tex RuvX-like domain-like"/>
    <property type="match status" value="1"/>
</dbReference>
<dbReference type="RefSeq" id="WP_009456253.1">
    <property type="nucleotide sequence ID" value="NZ_AGIZ01000004.1"/>
</dbReference>
<dbReference type="SMART" id="SM00732">
    <property type="entry name" value="YqgFc"/>
    <property type="match status" value="1"/>
</dbReference>
<proteinExistence type="predicted"/>
<dbReference type="GO" id="GO:0003735">
    <property type="term" value="F:structural constituent of ribosome"/>
    <property type="evidence" value="ECO:0007669"/>
    <property type="project" value="TreeGrafter"/>
</dbReference>
<dbReference type="AlphaFoldDB" id="G6FRY0"/>
<dbReference type="InterPro" id="IPR055179">
    <property type="entry name" value="Tex-like_central_region"/>
</dbReference>
<dbReference type="Pfam" id="PF00575">
    <property type="entry name" value="S1"/>
    <property type="match status" value="1"/>
</dbReference>
<dbReference type="Gene3D" id="1.10.10.650">
    <property type="entry name" value="RuvA domain 2-like"/>
    <property type="match status" value="1"/>
</dbReference>
<dbReference type="GeneID" id="35798447"/>
<dbReference type="Pfam" id="PF22706">
    <property type="entry name" value="Tex_central_region"/>
    <property type="match status" value="1"/>
</dbReference>
<dbReference type="InterPro" id="IPR050437">
    <property type="entry name" value="Ribos_protein_bS1-like"/>
</dbReference>
<dbReference type="SMART" id="SM00316">
    <property type="entry name" value="S1"/>
    <property type="match status" value="1"/>
</dbReference>
<dbReference type="Pfam" id="PF17674">
    <property type="entry name" value="HHH_9"/>
    <property type="match status" value="1"/>
</dbReference>
<comment type="caution">
    <text evidence="2">The sequence shown here is derived from an EMBL/GenBank/DDBJ whole genome shotgun (WGS) entry which is preliminary data.</text>
</comment>
<gene>
    <name evidence="2" type="ORF">FJSC11DRAFT_1627</name>
</gene>
<dbReference type="Pfam" id="PF12836">
    <property type="entry name" value="HHH_3"/>
    <property type="match status" value="1"/>
</dbReference>
<dbReference type="Gene3D" id="2.40.50.140">
    <property type="entry name" value="Nucleic acid-binding proteins"/>
    <property type="match status" value="1"/>
</dbReference>
<dbReference type="SUPFAM" id="SSF53098">
    <property type="entry name" value="Ribonuclease H-like"/>
    <property type="match status" value="1"/>
</dbReference>
<evidence type="ECO:0000313" key="3">
    <source>
        <dbReference type="Proteomes" id="UP000004344"/>
    </source>
</evidence>
<dbReference type="GO" id="GO:0003729">
    <property type="term" value="F:mRNA binding"/>
    <property type="evidence" value="ECO:0007669"/>
    <property type="project" value="UniProtKB-ARBA"/>
</dbReference>
<dbReference type="PANTHER" id="PTHR10724:SF10">
    <property type="entry name" value="S1 RNA-BINDING DOMAIN-CONTAINING PROTEIN 1"/>
    <property type="match status" value="1"/>
</dbReference>
<dbReference type="Gene3D" id="3.30.420.140">
    <property type="entry name" value="YqgF/RNase H-like domain"/>
    <property type="match status" value="1"/>
</dbReference>
<sequence length="719" mass="80763">MLNIPQLLATELNLKAYQVQNALELLAEGATIPFIARYRKERTGEMNEVQLRELADRHTYLTELEERKSVILNAIAEQGKLTDELKEKIEACLQKTELEDLYLPFRPKRRTRATVAREKGLEPLAEFIKSLNTKNAAPANLETEAAKYISEAKGVNTAQEALKGASDILAEEVAEKAELRAYLREYLLEEGIFVSRVKDEHPEGTTKFEMYRNYQIKVKNIAPHNLLALCRGENEQVLSFDISFDEDMVLSYLESQEIRSKHRPIRNFYQEMLKDAFNRLMKTSLISEVISEKKLYADVESIKTFEANLRELLLSAPAGMKPTMAIDPGFRTGCKVAILNETGKFLEYQAVFPHQAAEQRLKAAQILKNLIEKYKIELIAIGNGTASRETDEFVAEVLRTLERKPIKVIVNESGASIYSASKVAAQEFPDLDVTVRGAISIGRRLQDPLAELVKIDPKSIGVGQYQHDVDQKLLKKKLDETVESCVNYVGVDLNTASKELLTFVSGITPTVANNIVTYRNQNGAFKNRRELLKVPKLGPKAFEQAAGFLRIRNGKNPLDNTAVHPESYAVVEAIAKDLNVPLQQVTQIAEKLKKANLKKYVTATVGEPTLRDILKELEKPGRDPRAEFKYATFQEGIKEISDLKVGMELEGIVTNVANFGAFVDIGVHQDGLVHISQLADRFVDDPKKIVKVGQVVKVRVMEVNEKLKRIGLSMKGVKQ</sequence>
<reference evidence="2 3" key="1">
    <citation type="submission" date="2011-09" db="EMBL/GenBank/DDBJ databases">
        <title>The draft genome of Fischerella sp. JSC-11.</title>
        <authorList>
            <consortium name="US DOE Joint Genome Institute (JGI-PGF)"/>
            <person name="Lucas S."/>
            <person name="Han J."/>
            <person name="Lapidus A."/>
            <person name="Cheng J.-F."/>
            <person name="Goodwin L."/>
            <person name="Pitluck S."/>
            <person name="Peters L."/>
            <person name="Land M.L."/>
            <person name="Hauser L."/>
            <person name="Sarkisova S."/>
            <person name="Bryant D.A."/>
            <person name="Brown I."/>
            <person name="Woyke T.J."/>
        </authorList>
    </citation>
    <scope>NUCLEOTIDE SEQUENCE [LARGE SCALE GENOMIC DNA]</scope>
    <source>
        <strain evidence="2 3">JSC-11</strain>
    </source>
</reference>
<dbReference type="InterPro" id="IPR012337">
    <property type="entry name" value="RNaseH-like_sf"/>
</dbReference>
<dbReference type="InterPro" id="IPR006641">
    <property type="entry name" value="YqgF/RNaseH-like_dom"/>
</dbReference>
<dbReference type="FunFam" id="3.30.420.140:FF:000001">
    <property type="entry name" value="RNA-binding transcriptional accessory protein"/>
    <property type="match status" value="1"/>
</dbReference>
<dbReference type="FunFam" id="2.40.50.140:FF:000051">
    <property type="entry name" value="RNA-binding transcriptional accessory protein"/>
    <property type="match status" value="1"/>
</dbReference>
<evidence type="ECO:0000259" key="1">
    <source>
        <dbReference type="PROSITE" id="PS50126"/>
    </source>
</evidence>
<dbReference type="GO" id="GO:0006139">
    <property type="term" value="P:nucleobase-containing compound metabolic process"/>
    <property type="evidence" value="ECO:0007669"/>
    <property type="project" value="InterPro"/>
</dbReference>
<dbReference type="GO" id="GO:0005737">
    <property type="term" value="C:cytoplasm"/>
    <property type="evidence" value="ECO:0007669"/>
    <property type="project" value="UniProtKB-ARBA"/>
</dbReference>
<evidence type="ECO:0000313" key="2">
    <source>
        <dbReference type="EMBL" id="EHC16204.1"/>
    </source>
</evidence>
<dbReference type="InterPro" id="IPR041692">
    <property type="entry name" value="HHH_9"/>
</dbReference>
<dbReference type="InterPro" id="IPR012340">
    <property type="entry name" value="NA-bd_OB-fold"/>
</dbReference>
<dbReference type="FunFam" id="1.10.150.310:FF:000001">
    <property type="entry name" value="RNA-binding transcriptional accessory protein"/>
    <property type="match status" value="1"/>
</dbReference>
<dbReference type="Proteomes" id="UP000004344">
    <property type="component" value="Unassembled WGS sequence"/>
</dbReference>
<dbReference type="CDD" id="cd05685">
    <property type="entry name" value="S1_Tex"/>
    <property type="match status" value="1"/>
</dbReference>
<dbReference type="InterPro" id="IPR010994">
    <property type="entry name" value="RuvA_2-like"/>
</dbReference>
<dbReference type="InterPro" id="IPR037027">
    <property type="entry name" value="YqgF/RNaseH-like_dom_sf"/>
</dbReference>
<dbReference type="Pfam" id="PF09371">
    <property type="entry name" value="Tex_N"/>
    <property type="match status" value="1"/>
</dbReference>
<dbReference type="Gene3D" id="1.10.3500.10">
    <property type="entry name" value="Tex N-terminal region-like"/>
    <property type="match status" value="1"/>
</dbReference>
<dbReference type="Pfam" id="PF16921">
    <property type="entry name" value="Tex_YqgF"/>
    <property type="match status" value="1"/>
</dbReference>
<dbReference type="InterPro" id="IPR018974">
    <property type="entry name" value="Tex-like_N"/>
</dbReference>
<dbReference type="InterPro" id="IPR023323">
    <property type="entry name" value="Tex-like_dom_sf"/>
</dbReference>
<dbReference type="InterPro" id="IPR023319">
    <property type="entry name" value="Tex-like_HTH_dom_sf"/>
</dbReference>
<dbReference type="EMBL" id="AGIZ01000004">
    <property type="protein sequence ID" value="EHC16204.1"/>
    <property type="molecule type" value="Genomic_DNA"/>
</dbReference>
<dbReference type="SUPFAM" id="SSF47781">
    <property type="entry name" value="RuvA domain 2-like"/>
    <property type="match status" value="2"/>
</dbReference>